<dbReference type="EMBL" id="CAJOBC010000351">
    <property type="protein sequence ID" value="CAF3575482.1"/>
    <property type="molecule type" value="Genomic_DNA"/>
</dbReference>
<dbReference type="InterPro" id="IPR013949">
    <property type="entry name" value="Utp6"/>
</dbReference>
<dbReference type="Proteomes" id="UP000681722">
    <property type="component" value="Unassembled WGS sequence"/>
</dbReference>
<evidence type="ECO:0000256" key="1">
    <source>
        <dbReference type="ARBA" id="ARBA00010734"/>
    </source>
</evidence>
<dbReference type="AlphaFoldDB" id="A0A813S5M6"/>
<dbReference type="SMART" id="SM00386">
    <property type="entry name" value="HAT"/>
    <property type="match status" value="2"/>
</dbReference>
<accession>A0A813S5M6</accession>
<dbReference type="EMBL" id="CAJNOQ010000351">
    <property type="protein sequence ID" value="CAF0791288.1"/>
    <property type="molecule type" value="Genomic_DNA"/>
</dbReference>
<gene>
    <name evidence="3" type="ORF">GPM918_LOCUS3013</name>
    <name evidence="4" type="ORF">SRO942_LOCUS3013</name>
</gene>
<dbReference type="PANTHER" id="PTHR23271">
    <property type="entry name" value="HEPATOCELLULAR CARCINOMA-ASSOCIATED ANTIGEN 66"/>
    <property type="match status" value="1"/>
</dbReference>
<dbReference type="InterPro" id="IPR011990">
    <property type="entry name" value="TPR-like_helical_dom_sf"/>
</dbReference>
<dbReference type="GO" id="GO:0000462">
    <property type="term" value="P:maturation of SSU-rRNA from tricistronic rRNA transcript (SSU-rRNA, 5.8S rRNA, LSU-rRNA)"/>
    <property type="evidence" value="ECO:0007669"/>
    <property type="project" value="InterPro"/>
</dbReference>
<dbReference type="GO" id="GO:0032040">
    <property type="term" value="C:small-subunit processome"/>
    <property type="evidence" value="ECO:0007669"/>
    <property type="project" value="TreeGrafter"/>
</dbReference>
<dbReference type="Gene3D" id="1.25.40.10">
    <property type="entry name" value="Tetratricopeptide repeat domain"/>
    <property type="match status" value="1"/>
</dbReference>
<comment type="similarity">
    <text evidence="1">Belongs to the UTP6 family.</text>
</comment>
<dbReference type="PANTHER" id="PTHR23271:SF1">
    <property type="entry name" value="U3 SMALL NUCLEOLAR RNA-ASSOCIATED PROTEIN 6 HOMOLOG"/>
    <property type="match status" value="1"/>
</dbReference>
<dbReference type="Proteomes" id="UP000663829">
    <property type="component" value="Unassembled WGS sequence"/>
</dbReference>
<evidence type="ECO:0000259" key="2">
    <source>
        <dbReference type="Pfam" id="PF24892"/>
    </source>
</evidence>
<reference evidence="3" key="1">
    <citation type="submission" date="2021-02" db="EMBL/GenBank/DDBJ databases">
        <authorList>
            <person name="Nowell W R."/>
        </authorList>
    </citation>
    <scope>NUCLEOTIDE SEQUENCE</scope>
</reference>
<comment type="caution">
    <text evidence="3">The sequence shown here is derived from an EMBL/GenBank/DDBJ whole genome shotgun (WGS) entry which is preliminary data.</text>
</comment>
<evidence type="ECO:0000313" key="5">
    <source>
        <dbReference type="Proteomes" id="UP000663829"/>
    </source>
</evidence>
<keyword evidence="5" id="KW-1185">Reference proteome</keyword>
<dbReference type="Pfam" id="PF24892">
    <property type="entry name" value="UTP6_C"/>
    <property type="match status" value="1"/>
</dbReference>
<proteinExistence type="inferred from homology"/>
<dbReference type="GO" id="GO:0034388">
    <property type="term" value="C:Pwp2p-containing subcomplex of 90S preribosome"/>
    <property type="evidence" value="ECO:0007669"/>
    <property type="project" value="TreeGrafter"/>
</dbReference>
<sequence length="416" mass="49103">YFKLELLYVELIEKRRAVLDGNRKDKTDDENSDAILEGKIIEVVLNNAQESIPDDPEFLCSFASILYEFRQFSFVEEIVNKIYRILEEKYSSDVLSQNLLAQRPLLKEKQMIEEASKKGQDISFMIAVLERQVHENYENFLSTSNNGNIEHIHFSYRLSVYYQTLTKAEQKFLLPSDRYLQWVMLLEENNLVEKANEVIRRATNDKHKDNVLLWNERLRLLLIKTETIPVNLAIVKEEFLLSMKHLKNKNSSIIWDTVLDYAKAHSKEWTEELYQLSQSGSMDLSISLHTKSSYLQWINQTKSIKHVRKLFDKLSTQMPASLQFYLDYIEIEQSQKMPIQKDRLSNAFEQAIIYFGKTSADLWLRYIEYLKRHQTLDFLSISRVYNRALHTLESNEFTHFKNHSTVSNLTADNQDL</sequence>
<name>A0A813S5M6_9BILA</name>
<dbReference type="GO" id="GO:0030515">
    <property type="term" value="F:snoRNA binding"/>
    <property type="evidence" value="ECO:0007669"/>
    <property type="project" value="InterPro"/>
</dbReference>
<evidence type="ECO:0000313" key="3">
    <source>
        <dbReference type="EMBL" id="CAF0791288.1"/>
    </source>
</evidence>
<feature type="domain" description="U3 small nucleolar RNA-associated protein 6 homolog C-terminal" evidence="2">
    <location>
        <begin position="157"/>
        <end position="390"/>
    </location>
</feature>
<organism evidence="3 5">
    <name type="scientific">Didymodactylos carnosus</name>
    <dbReference type="NCBI Taxonomy" id="1234261"/>
    <lineage>
        <taxon>Eukaryota</taxon>
        <taxon>Metazoa</taxon>
        <taxon>Spiralia</taxon>
        <taxon>Gnathifera</taxon>
        <taxon>Rotifera</taxon>
        <taxon>Eurotatoria</taxon>
        <taxon>Bdelloidea</taxon>
        <taxon>Philodinida</taxon>
        <taxon>Philodinidae</taxon>
        <taxon>Didymodactylos</taxon>
    </lineage>
</organism>
<evidence type="ECO:0000313" key="4">
    <source>
        <dbReference type="EMBL" id="CAF3575482.1"/>
    </source>
</evidence>
<dbReference type="SUPFAM" id="SSF48452">
    <property type="entry name" value="TPR-like"/>
    <property type="match status" value="1"/>
</dbReference>
<dbReference type="InterPro" id="IPR056907">
    <property type="entry name" value="UTP6_C"/>
</dbReference>
<dbReference type="InterPro" id="IPR003107">
    <property type="entry name" value="HAT"/>
</dbReference>
<protein>
    <recommendedName>
        <fullName evidence="2">U3 small nucleolar RNA-associated protein 6 homolog C-terminal domain-containing protein</fullName>
    </recommendedName>
</protein>
<feature type="non-terminal residue" evidence="3">
    <location>
        <position position="416"/>
    </location>
</feature>
<dbReference type="OrthoDB" id="28112at2759"/>